<feature type="compositionally biased region" description="Basic and acidic residues" evidence="1">
    <location>
        <begin position="7"/>
        <end position="20"/>
    </location>
</feature>
<gene>
    <name evidence="3" type="ORF">K432DRAFT_380911</name>
</gene>
<dbReference type="EMBL" id="KV744906">
    <property type="protein sequence ID" value="OCK81854.1"/>
    <property type="molecule type" value="Genomic_DNA"/>
</dbReference>
<keyword evidence="2" id="KW-0472">Membrane</keyword>
<feature type="compositionally biased region" description="Polar residues" evidence="1">
    <location>
        <begin position="223"/>
        <end position="261"/>
    </location>
</feature>
<evidence type="ECO:0000313" key="4">
    <source>
        <dbReference type="Proteomes" id="UP000250266"/>
    </source>
</evidence>
<evidence type="ECO:0000313" key="3">
    <source>
        <dbReference type="EMBL" id="OCK81854.1"/>
    </source>
</evidence>
<keyword evidence="2" id="KW-1133">Transmembrane helix</keyword>
<feature type="region of interest" description="Disordered" evidence="1">
    <location>
        <begin position="171"/>
        <end position="335"/>
    </location>
</feature>
<feature type="compositionally biased region" description="Polar residues" evidence="1">
    <location>
        <begin position="294"/>
        <end position="312"/>
    </location>
</feature>
<feature type="compositionally biased region" description="Acidic residues" evidence="1">
    <location>
        <begin position="21"/>
        <end position="30"/>
    </location>
</feature>
<sequence length="519" mass="57029">MPIARRRGLDNRVRYFVTRDDDVEVGDPEDSQGGSNTEGGSGNGDYGNDGGVPSWVSTPTITVAPSSKTLSNEAKQMSMVTSSSSPDASPIRVTITSTATASPFIEAKPPTETVIVTIPPPNPDHHPGGLSDTTEHLLIAAGSIGATIIVVMIIFAIYTMRKRGVTLAQTIKRTRKTKPQPQGPPPFKPRNWTTPAYTWDRNEPFDYRSKDLPITPPHPAMTRSGSNSSQRPLMLQMRNQSFPQQPSANRSTSPDDSNTRSFLFDSPPRSPPLSSHNRNSSNTPSSPVLPFQASRESASTSNTRSQLSSELQYPQPPFKSSGTPQPPPPTFRQFLFNRRYSNPSPKLSFDQMVSRFSWTNSQAPQTPKNATRASNLNLTGPLSGTTLARESVATSRSSVARFRTVDSWVDQQAQRVEEQRLREQLRVQGSVFISNDVDEEERVPEVPVLPKNVMNMRESEGTGAAAGNVTKQKRRETSTTLTSETATIFRQHPGTEVRMSTRSLVPSEILNSKKRLSVL</sequence>
<protein>
    <submittedName>
        <fullName evidence="3">Uncharacterized protein</fullName>
    </submittedName>
</protein>
<name>A0A8E2JGL1_9PEZI</name>
<keyword evidence="4" id="KW-1185">Reference proteome</keyword>
<feature type="compositionally biased region" description="Polar residues" evidence="1">
    <location>
        <begin position="272"/>
        <end position="286"/>
    </location>
</feature>
<feature type="compositionally biased region" description="Polar residues" evidence="1">
    <location>
        <begin position="55"/>
        <end position="87"/>
    </location>
</feature>
<feature type="compositionally biased region" description="Gly residues" evidence="1">
    <location>
        <begin position="36"/>
        <end position="50"/>
    </location>
</feature>
<feature type="region of interest" description="Disordered" evidence="1">
    <location>
        <begin position="1"/>
        <end position="88"/>
    </location>
</feature>
<keyword evidence="2" id="KW-0812">Transmembrane</keyword>
<accession>A0A8E2JGL1</accession>
<organism evidence="3 4">
    <name type="scientific">Lepidopterella palustris CBS 459.81</name>
    <dbReference type="NCBI Taxonomy" id="1314670"/>
    <lineage>
        <taxon>Eukaryota</taxon>
        <taxon>Fungi</taxon>
        <taxon>Dikarya</taxon>
        <taxon>Ascomycota</taxon>
        <taxon>Pezizomycotina</taxon>
        <taxon>Dothideomycetes</taxon>
        <taxon>Pleosporomycetidae</taxon>
        <taxon>Mytilinidiales</taxon>
        <taxon>Argynnaceae</taxon>
        <taxon>Lepidopterella</taxon>
    </lineage>
</organism>
<dbReference type="OrthoDB" id="5411141at2759"/>
<proteinExistence type="predicted"/>
<feature type="region of interest" description="Disordered" evidence="1">
    <location>
        <begin position="461"/>
        <end position="480"/>
    </location>
</feature>
<evidence type="ECO:0000256" key="1">
    <source>
        <dbReference type="SAM" id="MobiDB-lite"/>
    </source>
</evidence>
<feature type="transmembrane region" description="Helical" evidence="2">
    <location>
        <begin position="137"/>
        <end position="158"/>
    </location>
</feature>
<dbReference type="Proteomes" id="UP000250266">
    <property type="component" value="Unassembled WGS sequence"/>
</dbReference>
<dbReference type="AlphaFoldDB" id="A0A8E2JGL1"/>
<reference evidence="3 4" key="1">
    <citation type="journal article" date="2016" name="Nat. Commun.">
        <title>Ectomycorrhizal ecology is imprinted in the genome of the dominant symbiotic fungus Cenococcum geophilum.</title>
        <authorList>
            <consortium name="DOE Joint Genome Institute"/>
            <person name="Peter M."/>
            <person name="Kohler A."/>
            <person name="Ohm R.A."/>
            <person name="Kuo A."/>
            <person name="Krutzmann J."/>
            <person name="Morin E."/>
            <person name="Arend M."/>
            <person name="Barry K.W."/>
            <person name="Binder M."/>
            <person name="Choi C."/>
            <person name="Clum A."/>
            <person name="Copeland A."/>
            <person name="Grisel N."/>
            <person name="Haridas S."/>
            <person name="Kipfer T."/>
            <person name="LaButti K."/>
            <person name="Lindquist E."/>
            <person name="Lipzen A."/>
            <person name="Maire R."/>
            <person name="Meier B."/>
            <person name="Mihaltcheva S."/>
            <person name="Molinier V."/>
            <person name="Murat C."/>
            <person name="Poggeler S."/>
            <person name="Quandt C.A."/>
            <person name="Sperisen C."/>
            <person name="Tritt A."/>
            <person name="Tisserant E."/>
            <person name="Crous P.W."/>
            <person name="Henrissat B."/>
            <person name="Nehls U."/>
            <person name="Egli S."/>
            <person name="Spatafora J.W."/>
            <person name="Grigoriev I.V."/>
            <person name="Martin F.M."/>
        </authorList>
    </citation>
    <scope>NUCLEOTIDE SEQUENCE [LARGE SCALE GENOMIC DNA]</scope>
    <source>
        <strain evidence="3 4">CBS 459.81</strain>
    </source>
</reference>
<feature type="compositionally biased region" description="Basic and acidic residues" evidence="1">
    <location>
        <begin position="200"/>
        <end position="211"/>
    </location>
</feature>
<evidence type="ECO:0000256" key="2">
    <source>
        <dbReference type="SAM" id="Phobius"/>
    </source>
</evidence>